<dbReference type="RefSeq" id="WP_044766371.1">
    <property type="nucleotide sequence ID" value="NZ_CEIH01000006.1"/>
</dbReference>
<gene>
    <name evidence="1" type="ORF">ERS132539_01001</name>
</gene>
<dbReference type="AlphaFoldDB" id="A0A123UD66"/>
<dbReference type="Proteomes" id="UP000069526">
    <property type="component" value="Unassembled WGS sequence"/>
</dbReference>
<proteinExistence type="predicted"/>
<accession>A0A123UD66</accession>
<sequence>MDNTHILYSYGALVSQLPTIISALDLVSDELEEVGETNFNITIKLELALSNLSLLHSKHRELYDMFEDIYNEERTARTPTSGK</sequence>
<organism evidence="1 2">
    <name type="scientific">Streptococcus suis</name>
    <dbReference type="NCBI Taxonomy" id="1307"/>
    <lineage>
        <taxon>Bacteria</taxon>
        <taxon>Bacillati</taxon>
        <taxon>Bacillota</taxon>
        <taxon>Bacilli</taxon>
        <taxon>Lactobacillales</taxon>
        <taxon>Streptococcaceae</taxon>
        <taxon>Streptococcus</taxon>
    </lineage>
</organism>
<evidence type="ECO:0000313" key="2">
    <source>
        <dbReference type="Proteomes" id="UP000069526"/>
    </source>
</evidence>
<reference evidence="1 2" key="1">
    <citation type="submission" date="2016-02" db="EMBL/GenBank/DDBJ databases">
        <authorList>
            <consortium name="Pathogen Informatics"/>
        </authorList>
    </citation>
    <scope>NUCLEOTIDE SEQUENCE [LARGE SCALE GENOMIC DNA]</scope>
    <source>
        <strain evidence="1 2">SS1013</strain>
    </source>
</reference>
<name>A0A123UD66_STRSU</name>
<protein>
    <submittedName>
        <fullName evidence="1">Uncharacterized protein</fullName>
    </submittedName>
</protein>
<dbReference type="EMBL" id="FIJK01000018">
    <property type="protein sequence ID" value="CYW26247.1"/>
    <property type="molecule type" value="Genomic_DNA"/>
</dbReference>
<evidence type="ECO:0000313" key="1">
    <source>
        <dbReference type="EMBL" id="CYW26247.1"/>
    </source>
</evidence>